<dbReference type="CDD" id="cd01949">
    <property type="entry name" value="GGDEF"/>
    <property type="match status" value="1"/>
</dbReference>
<evidence type="ECO:0000313" key="3">
    <source>
        <dbReference type="EMBL" id="MCH4286217.1"/>
    </source>
</evidence>
<dbReference type="SUPFAM" id="SSF55073">
    <property type="entry name" value="Nucleotide cyclase"/>
    <property type="match status" value="1"/>
</dbReference>
<dbReference type="RefSeq" id="WP_117453219.1">
    <property type="nucleotide sequence ID" value="NZ_JAKVPQ010000011.1"/>
</dbReference>
<dbReference type="Proteomes" id="UP001202402">
    <property type="component" value="Unassembled WGS sequence"/>
</dbReference>
<comment type="caution">
    <text evidence="3">The sequence shown here is derived from an EMBL/GenBank/DDBJ whole genome shotgun (WGS) entry which is preliminary data.</text>
</comment>
<dbReference type="SMART" id="SM00267">
    <property type="entry name" value="GGDEF"/>
    <property type="match status" value="1"/>
</dbReference>
<reference evidence="3 4" key="1">
    <citation type="submission" date="2022-02" db="EMBL/GenBank/DDBJ databases">
        <title>Genome of Erysipelotrichaceae sp. nov. NSJ-176 isolated from human feces.</title>
        <authorList>
            <person name="Abdugheni R."/>
        </authorList>
    </citation>
    <scope>NUCLEOTIDE SEQUENCE [LARGE SCALE GENOMIC DNA]</scope>
    <source>
        <strain evidence="3 4">NSJ-176</strain>
    </source>
</reference>
<gene>
    <name evidence="3" type="ORF">LQE99_13910</name>
</gene>
<dbReference type="InterPro" id="IPR043128">
    <property type="entry name" value="Rev_trsase/Diguanyl_cyclase"/>
</dbReference>
<protein>
    <submittedName>
        <fullName evidence="3">Sensor domain-containing diguanylate cyclase</fullName>
    </submittedName>
</protein>
<dbReference type="InterPro" id="IPR035965">
    <property type="entry name" value="PAS-like_dom_sf"/>
</dbReference>
<keyword evidence="1" id="KW-0812">Transmembrane</keyword>
<dbReference type="Gene3D" id="3.30.70.270">
    <property type="match status" value="1"/>
</dbReference>
<keyword evidence="1" id="KW-0472">Membrane</keyword>
<feature type="transmembrane region" description="Helical" evidence="1">
    <location>
        <begin position="7"/>
        <end position="27"/>
    </location>
</feature>
<name>A0ABS9R986_9FIRM</name>
<organism evidence="3 4">
    <name type="scientific">Amedibacillus hominis</name>
    <dbReference type="NCBI Taxonomy" id="2897776"/>
    <lineage>
        <taxon>Bacteria</taxon>
        <taxon>Bacillati</taxon>
        <taxon>Bacillota</taxon>
        <taxon>Erysipelotrichia</taxon>
        <taxon>Erysipelotrichales</taxon>
        <taxon>Erysipelotrichaceae</taxon>
        <taxon>Amedibacillus</taxon>
    </lineage>
</organism>
<dbReference type="Pfam" id="PF00990">
    <property type="entry name" value="GGDEF"/>
    <property type="match status" value="1"/>
</dbReference>
<dbReference type="PROSITE" id="PS50887">
    <property type="entry name" value="GGDEF"/>
    <property type="match status" value="1"/>
</dbReference>
<dbReference type="PANTHER" id="PTHR44757">
    <property type="entry name" value="DIGUANYLATE CYCLASE DGCP"/>
    <property type="match status" value="1"/>
</dbReference>
<proteinExistence type="predicted"/>
<keyword evidence="1" id="KW-1133">Transmembrane helix</keyword>
<evidence type="ECO:0000259" key="2">
    <source>
        <dbReference type="PROSITE" id="PS50887"/>
    </source>
</evidence>
<accession>A0ABS9R986</accession>
<dbReference type="EMBL" id="JAKVPQ010000011">
    <property type="protein sequence ID" value="MCH4286217.1"/>
    <property type="molecule type" value="Genomic_DNA"/>
</dbReference>
<evidence type="ECO:0000313" key="4">
    <source>
        <dbReference type="Proteomes" id="UP001202402"/>
    </source>
</evidence>
<dbReference type="InterPro" id="IPR000160">
    <property type="entry name" value="GGDEF_dom"/>
</dbReference>
<feature type="domain" description="GGDEF" evidence="2">
    <location>
        <begin position="471"/>
        <end position="597"/>
    </location>
</feature>
<dbReference type="Gene3D" id="3.30.450.20">
    <property type="entry name" value="PAS domain"/>
    <property type="match status" value="2"/>
</dbReference>
<sequence length="603" mass="69149">MKKFFQLMLMIAMIAACAYVSVSFVWFQHGLSDTLFEENKDRLLKTNEQSIHFVKQTLQDFESQLQLIADFSTLYHENDREAVVMMLEEMNAKNKAIDYALFDLDGVVYTTTEVQLDMDWEKVLSYLEEKRGLYISEARHLQNRDEIVLALPVIVDGKVQGGVLGVYQSDYLTSIFSEAFYSGIGATLIVQKDGALVSGYQGMAVRSDFFKEMQKFTYPNKAYDQNTMKTDIKQNKSGFVVFEKDQTRHYLSYAPIGIKDWIVVNIVNAEALSPHYFQIMERSILLSVSYAFIFLGILCMLFYIVRKMKKAEEEHVSARRFEMLASLQKSAIIFEYDCKRHYLHVSDNYEYCFGISSTIAKDIHEALKTIVDLENIQRMKEQIQKEGRIQLQLQLWDREHCAHWFEVEGGIIYDQRKQPASLIGFIYDIHSSYIEKERLQIQVNTDQLTHTFAKAEIMRQIEDTLINFSASKHALLFIDLDNFKQVNDTFGHIAGDEVLANLGNVLNEELEGIAGRFGGDEFVLFIKNIEEGIDVKDLASRLLKKVEGLMAYPIGISIGVSIYGEDAHNLDELLLHADQALYASKHKGKGVCIVYGEDKSSHI</sequence>
<feature type="transmembrane region" description="Helical" evidence="1">
    <location>
        <begin position="284"/>
        <end position="305"/>
    </location>
</feature>
<dbReference type="PANTHER" id="PTHR44757:SF2">
    <property type="entry name" value="BIOFILM ARCHITECTURE MAINTENANCE PROTEIN MBAA"/>
    <property type="match status" value="1"/>
</dbReference>
<dbReference type="SUPFAM" id="SSF55785">
    <property type="entry name" value="PYP-like sensor domain (PAS domain)"/>
    <property type="match status" value="1"/>
</dbReference>
<evidence type="ECO:0000256" key="1">
    <source>
        <dbReference type="SAM" id="Phobius"/>
    </source>
</evidence>
<dbReference type="InterPro" id="IPR052155">
    <property type="entry name" value="Biofilm_reg_signaling"/>
</dbReference>
<keyword evidence="4" id="KW-1185">Reference proteome</keyword>
<dbReference type="PROSITE" id="PS51257">
    <property type="entry name" value="PROKAR_LIPOPROTEIN"/>
    <property type="match status" value="1"/>
</dbReference>
<dbReference type="CDD" id="cd18774">
    <property type="entry name" value="PDC2_HK_sensor"/>
    <property type="match status" value="1"/>
</dbReference>
<dbReference type="InterPro" id="IPR029787">
    <property type="entry name" value="Nucleotide_cyclase"/>
</dbReference>
<dbReference type="NCBIfam" id="TIGR00254">
    <property type="entry name" value="GGDEF"/>
    <property type="match status" value="1"/>
</dbReference>